<organism evidence="1">
    <name type="scientific">hydrothermal vent metagenome</name>
    <dbReference type="NCBI Taxonomy" id="652676"/>
    <lineage>
        <taxon>unclassified sequences</taxon>
        <taxon>metagenomes</taxon>
        <taxon>ecological metagenomes</taxon>
    </lineage>
</organism>
<gene>
    <name evidence="1" type="ORF">MNB_SV-14-1524</name>
</gene>
<sequence>MGKLILLLLSLFSYLLIAETVSESEYRKIVEKSLSTINQEYFLIDENSSDSKGSLTPEITNFEKNRYSIPYEDAVVKAQQEDKIVLLEVVLNNCKFCEKMEKEVLSKDNIQEDISKNFVFTQINADRETIPLGLSEQMSPMYVFISKNENVKDMRFGYMNEDDFLKLLVEESKK</sequence>
<name>A0A1W1CET8_9ZZZZ</name>
<dbReference type="Pfam" id="PF13899">
    <property type="entry name" value="Thioredoxin_7"/>
    <property type="match status" value="1"/>
</dbReference>
<dbReference type="InterPro" id="IPR036249">
    <property type="entry name" value="Thioredoxin-like_sf"/>
</dbReference>
<accession>A0A1W1CET8</accession>
<dbReference type="EMBL" id="FPHN01000166">
    <property type="protein sequence ID" value="SFV64284.1"/>
    <property type="molecule type" value="Genomic_DNA"/>
</dbReference>
<reference evidence="1" key="1">
    <citation type="submission" date="2016-10" db="EMBL/GenBank/DDBJ databases">
        <authorList>
            <person name="de Groot N.N."/>
        </authorList>
    </citation>
    <scope>NUCLEOTIDE SEQUENCE</scope>
</reference>
<proteinExistence type="predicted"/>
<dbReference type="Gene3D" id="3.40.30.10">
    <property type="entry name" value="Glutaredoxin"/>
    <property type="match status" value="1"/>
</dbReference>
<protein>
    <submittedName>
        <fullName evidence="1">Thioredoxin</fullName>
    </submittedName>
</protein>
<dbReference type="AlphaFoldDB" id="A0A1W1CET8"/>
<evidence type="ECO:0000313" key="1">
    <source>
        <dbReference type="EMBL" id="SFV64284.1"/>
    </source>
</evidence>
<dbReference type="SUPFAM" id="SSF52833">
    <property type="entry name" value="Thioredoxin-like"/>
    <property type="match status" value="1"/>
</dbReference>